<dbReference type="GO" id="GO:0009244">
    <property type="term" value="P:lipopolysaccharide core region biosynthetic process"/>
    <property type="evidence" value="ECO:0007669"/>
    <property type="project" value="TreeGrafter"/>
</dbReference>
<dbReference type="InterPro" id="IPR002201">
    <property type="entry name" value="Glyco_trans_9"/>
</dbReference>
<reference evidence="4 5" key="1">
    <citation type="submission" date="2019-09" db="EMBL/GenBank/DDBJ databases">
        <title>Arenimonas chukotkensis sp. nov., a bacterium isolated from Chukotka hot spring, Arctic region, Russia.</title>
        <authorList>
            <person name="Zayulina K.S."/>
            <person name="Prokofeva M.I."/>
            <person name="Elcheninov A.G."/>
            <person name="Novikov A."/>
            <person name="Kochetkova T.V."/>
            <person name="Kublanov I.V."/>
        </authorList>
    </citation>
    <scope>NUCLEOTIDE SEQUENCE [LARGE SCALE GENOMIC DNA]</scope>
    <source>
        <strain evidence="4 5">3729k</strain>
    </source>
</reference>
<keyword evidence="1" id="KW-0328">Glycosyltransferase</keyword>
<dbReference type="AlphaFoldDB" id="A0A5B2ZCD4"/>
<name>A0A5B2ZCD4_9GAMM</name>
<dbReference type="SUPFAM" id="SSF53756">
    <property type="entry name" value="UDP-Glycosyltransferase/glycogen phosphorylase"/>
    <property type="match status" value="1"/>
</dbReference>
<keyword evidence="5" id="KW-1185">Reference proteome</keyword>
<dbReference type="PANTHER" id="PTHR30160:SF21">
    <property type="entry name" value="LIPOPOLYSACCHARIDE CORE HEPTOSYLTRANSFERASE OPSX"/>
    <property type="match status" value="1"/>
</dbReference>
<evidence type="ECO:0000256" key="2">
    <source>
        <dbReference type="ARBA" id="ARBA00022679"/>
    </source>
</evidence>
<evidence type="ECO:0000256" key="3">
    <source>
        <dbReference type="ARBA" id="ARBA00043995"/>
    </source>
</evidence>
<protein>
    <submittedName>
        <fullName evidence="4">Glycosyltransferase family 9 protein</fullName>
    </submittedName>
</protein>
<dbReference type="RefSeq" id="WP_149859749.1">
    <property type="nucleotide sequence ID" value="NZ_VUOD01000002.1"/>
</dbReference>
<dbReference type="InterPro" id="IPR051199">
    <property type="entry name" value="LPS_LOS_Heptosyltrfase"/>
</dbReference>
<dbReference type="GO" id="GO:0005829">
    <property type="term" value="C:cytosol"/>
    <property type="evidence" value="ECO:0007669"/>
    <property type="project" value="TreeGrafter"/>
</dbReference>
<dbReference type="Pfam" id="PF01075">
    <property type="entry name" value="Glyco_transf_9"/>
    <property type="match status" value="1"/>
</dbReference>
<proteinExistence type="inferred from homology"/>
<dbReference type="Gene3D" id="3.40.50.2000">
    <property type="entry name" value="Glycogen Phosphorylase B"/>
    <property type="match status" value="2"/>
</dbReference>
<dbReference type="Proteomes" id="UP000322165">
    <property type="component" value="Unassembled WGS sequence"/>
</dbReference>
<keyword evidence="2 4" id="KW-0808">Transferase</keyword>
<dbReference type="GO" id="GO:0008713">
    <property type="term" value="F:ADP-heptose-lipopolysaccharide heptosyltransferase activity"/>
    <property type="evidence" value="ECO:0007669"/>
    <property type="project" value="TreeGrafter"/>
</dbReference>
<evidence type="ECO:0000313" key="4">
    <source>
        <dbReference type="EMBL" id="KAA2285647.1"/>
    </source>
</evidence>
<evidence type="ECO:0000256" key="1">
    <source>
        <dbReference type="ARBA" id="ARBA00022676"/>
    </source>
</evidence>
<organism evidence="4 5">
    <name type="scientific">Arenimonas fontis</name>
    <dbReference type="NCBI Taxonomy" id="2608255"/>
    <lineage>
        <taxon>Bacteria</taxon>
        <taxon>Pseudomonadati</taxon>
        <taxon>Pseudomonadota</taxon>
        <taxon>Gammaproteobacteria</taxon>
        <taxon>Lysobacterales</taxon>
        <taxon>Lysobacteraceae</taxon>
        <taxon>Arenimonas</taxon>
    </lineage>
</organism>
<dbReference type="EMBL" id="VUOD01000002">
    <property type="protein sequence ID" value="KAA2285647.1"/>
    <property type="molecule type" value="Genomic_DNA"/>
</dbReference>
<accession>A0A5B2ZCD4</accession>
<dbReference type="CDD" id="cd03789">
    <property type="entry name" value="GT9_LPS_heptosyltransferase"/>
    <property type="match status" value="1"/>
</dbReference>
<dbReference type="FunFam" id="3.40.50.2000:FF:000023">
    <property type="entry name" value="ADP-heptose--LPS heptosyltransferase II"/>
    <property type="match status" value="1"/>
</dbReference>
<comment type="similarity">
    <text evidence="3">Belongs to the glycosyltransferase 9 family.</text>
</comment>
<sequence>MPTPSAPRSLCLLRLSALGDAVHALALVRDLQTAWPGLPITWVIGKGEAKLLEGLDGVEFVVFDKKSGWAGLRELRRQLAGREFDVLLNMQLALRAGLASTGIRARRRIGFDRARSKEGHSLFINERIPAGGWHVQDAFRQFLQPLGITPGPIRWDLPVPAEAHEWAAQHLPGEQPTLLVSPCSSHALRNWRPERYAAVADHAAGRGWRVAICGGRSELERKTADAILAAMRAPALDLVGKDTLKQLLALLGRATLVLTPDSGPAHMANAMGTAVLGLHACTDAERSGPYSDRRWTVNRYAEAAERFMRRPASALPWGKRIEFPGVMDLVTVDEVIARFESFRSARGL</sequence>
<evidence type="ECO:0000313" key="5">
    <source>
        <dbReference type="Proteomes" id="UP000322165"/>
    </source>
</evidence>
<dbReference type="PANTHER" id="PTHR30160">
    <property type="entry name" value="TETRAACYLDISACCHARIDE 4'-KINASE-RELATED"/>
    <property type="match status" value="1"/>
</dbReference>
<comment type="caution">
    <text evidence="4">The sequence shown here is derived from an EMBL/GenBank/DDBJ whole genome shotgun (WGS) entry which is preliminary data.</text>
</comment>
<reference evidence="4 5" key="2">
    <citation type="submission" date="2019-09" db="EMBL/GenBank/DDBJ databases">
        <authorList>
            <person name="Mazur A."/>
        </authorList>
    </citation>
    <scope>NUCLEOTIDE SEQUENCE [LARGE SCALE GENOMIC DNA]</scope>
    <source>
        <strain evidence="4 5">3729k</strain>
    </source>
</reference>
<gene>
    <name evidence="4" type="ORF">F0415_03140</name>
</gene>